<evidence type="ECO:0000259" key="1">
    <source>
        <dbReference type="Pfam" id="PF05699"/>
    </source>
</evidence>
<dbReference type="EMBL" id="JAOPHQ010000588">
    <property type="protein sequence ID" value="KAK0154049.1"/>
    <property type="molecule type" value="Genomic_DNA"/>
</dbReference>
<keyword evidence="4" id="KW-1185">Reference proteome</keyword>
<dbReference type="Pfam" id="PF18658">
    <property type="entry name" value="zf-C2H2_12"/>
    <property type="match status" value="1"/>
</dbReference>
<proteinExistence type="predicted"/>
<feature type="domain" description="SPIN-DOC-like zinc-finger" evidence="2">
    <location>
        <begin position="21"/>
        <end position="72"/>
    </location>
</feature>
<evidence type="ECO:0000313" key="4">
    <source>
        <dbReference type="Proteomes" id="UP001174136"/>
    </source>
</evidence>
<organism evidence="3 4">
    <name type="scientific">Merluccius polli</name>
    <name type="common">Benguela hake</name>
    <name type="synonym">Merluccius cadenati</name>
    <dbReference type="NCBI Taxonomy" id="89951"/>
    <lineage>
        <taxon>Eukaryota</taxon>
        <taxon>Metazoa</taxon>
        <taxon>Chordata</taxon>
        <taxon>Craniata</taxon>
        <taxon>Vertebrata</taxon>
        <taxon>Euteleostomi</taxon>
        <taxon>Actinopterygii</taxon>
        <taxon>Neopterygii</taxon>
        <taxon>Teleostei</taxon>
        <taxon>Neoteleostei</taxon>
        <taxon>Acanthomorphata</taxon>
        <taxon>Zeiogadaria</taxon>
        <taxon>Gadariae</taxon>
        <taxon>Gadiformes</taxon>
        <taxon>Gadoidei</taxon>
        <taxon>Merlucciidae</taxon>
        <taxon>Merluccius</taxon>
    </lineage>
</organism>
<dbReference type="Pfam" id="PF05699">
    <property type="entry name" value="Dimer_Tnp_hAT"/>
    <property type="match status" value="1"/>
</dbReference>
<feature type="domain" description="HAT C-terminal dimerisation" evidence="1">
    <location>
        <begin position="505"/>
        <end position="576"/>
    </location>
</feature>
<dbReference type="InterPro" id="IPR040647">
    <property type="entry name" value="SPIN-DOC_Znf-C2H2"/>
</dbReference>
<accession>A0AA47N870</accession>
<dbReference type="GO" id="GO:0046983">
    <property type="term" value="F:protein dimerization activity"/>
    <property type="evidence" value="ECO:0007669"/>
    <property type="project" value="InterPro"/>
</dbReference>
<evidence type="ECO:0000313" key="3">
    <source>
        <dbReference type="EMBL" id="KAK0154049.1"/>
    </source>
</evidence>
<comment type="caution">
    <text evidence="3">The sequence shown here is derived from an EMBL/GenBank/DDBJ whole genome shotgun (WGS) entry which is preliminary data.</text>
</comment>
<dbReference type="AlphaFoldDB" id="A0AA47N870"/>
<dbReference type="Proteomes" id="UP001174136">
    <property type="component" value="Unassembled WGS sequence"/>
</dbReference>
<dbReference type="PANTHER" id="PTHR45913">
    <property type="entry name" value="EPM2A-INTERACTING PROTEIN 1"/>
    <property type="match status" value="1"/>
</dbReference>
<dbReference type="SUPFAM" id="SSF53098">
    <property type="entry name" value="Ribonuclease H-like"/>
    <property type="match status" value="1"/>
</dbReference>
<dbReference type="PANTHER" id="PTHR45913:SF9">
    <property type="entry name" value="GENERAL TRANSCRIPTION FACTOR II-I REPEAT DOMAIN-CONTAINING PROTEIN 2-LIKE-RELATED"/>
    <property type="match status" value="1"/>
</dbReference>
<evidence type="ECO:0000259" key="2">
    <source>
        <dbReference type="Pfam" id="PF18658"/>
    </source>
</evidence>
<protein>
    <submittedName>
        <fullName evidence="3">General transcription factor II-I repeat domain-containing protein 2B</fullName>
    </submittedName>
</protein>
<dbReference type="InterPro" id="IPR012337">
    <property type="entry name" value="RNaseH-like_sf"/>
</dbReference>
<reference evidence="3" key="1">
    <citation type="journal article" date="2023" name="Front. Mar. Sci.">
        <title>A new Merluccius polli reference genome to investigate the effects of global change in West African waters.</title>
        <authorList>
            <person name="Mateo J.L."/>
            <person name="Blanco-Fernandez C."/>
            <person name="Garcia-Vazquez E."/>
            <person name="Machado-Schiaffino G."/>
        </authorList>
    </citation>
    <scope>NUCLEOTIDE SEQUENCE</scope>
    <source>
        <strain evidence="3">C29</strain>
        <tissue evidence="3">Fin</tissue>
    </source>
</reference>
<gene>
    <name evidence="3" type="ORF">N1851_003870</name>
</gene>
<name>A0AA47N870_MERPO</name>
<sequence>MSAHAKKRKVDAESRTFKQIWTTNFLFTEVKGKTVCLVCGEHVAVFKEYNLKRHYETKHAEKYKNLTDAERARTSTDLLAKLEKQQGCFTKLHAARDAATRTSFVIAHKIAQNSKPFSEGEFVKECMVESAALLCPEKKEAFENIPLSRRTVTRRVEDIAENLEFQLQSEVVSFDFFSLALDESCDVRDTAQLLIFLRGITRDFKLTEELAAMRPMKGTTTGSDLFAEVNACMDKLGLEWDRLAGVTTDGCPNLTGKNVGLLKRMHDKVSELNAEQKLVFIHCIIHQQALCKSVLKLSHVVDVVTTTVNFIRARALNHRQFVSLLEEQESEHGDVRYHTAVRWLSLGKVLKRFWVLKSEIKEFCEMKGKTIPELSDKDWMADLTFAVDVTSMMNELNTQLQGKGLFAHEMHSHVKAFMTKLQFISRQLGSNNLEHMKTLKEFKPSADHRHRYSSMLGALHDEFSRRFQDFKKVEGEMQLVSSPFTCSVDSAPTDVQLELIDLQSDSLLKEHFKSASLLEFYSALKEENFPNMRRHAQKMLVLFGSTYICEQTFSVMKFTKSRYRSSLTDEHLSAVLRISTSDIQPDFDGLVKAQQRLDFSH</sequence>
<dbReference type="InterPro" id="IPR008906">
    <property type="entry name" value="HATC_C_dom"/>
</dbReference>